<comment type="similarity">
    <text evidence="1">Belongs to the pseudouridine synthase RluA family.</text>
</comment>
<dbReference type="Pfam" id="PF00849">
    <property type="entry name" value="PseudoU_synth_2"/>
    <property type="match status" value="1"/>
</dbReference>
<dbReference type="HOGENOM" id="CLU_1202883_0_0_7"/>
<dbReference type="RefSeq" id="WP_015470272.1">
    <property type="nucleotide sequence ID" value="NC_020813.1"/>
</dbReference>
<evidence type="ECO:0000256" key="1">
    <source>
        <dbReference type="ARBA" id="ARBA00010876"/>
    </source>
</evidence>
<reference evidence="3 4" key="1">
    <citation type="journal article" date="2013" name="ISME J.">
        <title>By their genes ye shall know them: genomic signatures of predatory bacteria.</title>
        <authorList>
            <person name="Pasternak Z."/>
            <person name="Pietrokovski S."/>
            <person name="Rotem O."/>
            <person name="Gophna U."/>
            <person name="Lurie-Weinberger M.N."/>
            <person name="Jurkevitch E."/>
        </authorList>
    </citation>
    <scope>NUCLEOTIDE SEQUENCE [LARGE SCALE GENOMIC DNA]</scope>
    <source>
        <strain evidence="3 4">JSS</strain>
    </source>
</reference>
<dbReference type="InterPro" id="IPR006145">
    <property type="entry name" value="PsdUridine_synth_RsuA/RluA"/>
</dbReference>
<dbReference type="GO" id="GO:0000455">
    <property type="term" value="P:enzyme-directed rRNA pseudouridine synthesis"/>
    <property type="evidence" value="ECO:0007669"/>
    <property type="project" value="TreeGrafter"/>
</dbReference>
<dbReference type="EMBL" id="CP003537">
    <property type="protein sequence ID" value="AGH95782.1"/>
    <property type="molecule type" value="Genomic_DNA"/>
</dbReference>
<keyword evidence="4" id="KW-1185">Reference proteome</keyword>
<dbReference type="PANTHER" id="PTHR21600">
    <property type="entry name" value="MITOCHONDRIAL RNA PSEUDOURIDINE SYNTHASE"/>
    <property type="match status" value="1"/>
</dbReference>
<dbReference type="InterPro" id="IPR050188">
    <property type="entry name" value="RluA_PseudoU_synthase"/>
</dbReference>
<dbReference type="Proteomes" id="UP000012040">
    <property type="component" value="Chromosome"/>
</dbReference>
<dbReference type="eggNOG" id="COG0564">
    <property type="taxonomic scope" value="Bacteria"/>
</dbReference>
<evidence type="ECO:0000313" key="4">
    <source>
        <dbReference type="Proteomes" id="UP000012040"/>
    </source>
</evidence>
<dbReference type="GO" id="GO:0009982">
    <property type="term" value="F:pseudouridine synthase activity"/>
    <property type="evidence" value="ECO:0007669"/>
    <property type="project" value="InterPro"/>
</dbReference>
<evidence type="ECO:0000259" key="2">
    <source>
        <dbReference type="Pfam" id="PF00849"/>
    </source>
</evidence>
<dbReference type="Gene3D" id="3.30.2350.10">
    <property type="entry name" value="Pseudouridine synthase"/>
    <property type="match status" value="1"/>
</dbReference>
<dbReference type="InterPro" id="IPR020103">
    <property type="entry name" value="PsdUridine_synth_cat_dom_sf"/>
</dbReference>
<name>M4V8Q2_9BACT</name>
<feature type="domain" description="Pseudouridine synthase RsuA/RluA-like" evidence="2">
    <location>
        <begin position="11"/>
        <end position="174"/>
    </location>
</feature>
<evidence type="ECO:0000313" key="3">
    <source>
        <dbReference type="EMBL" id="AGH95782.1"/>
    </source>
</evidence>
<dbReference type="SUPFAM" id="SSF55120">
    <property type="entry name" value="Pseudouridine synthase"/>
    <property type="match status" value="1"/>
</dbReference>
<dbReference type="GO" id="GO:0003723">
    <property type="term" value="F:RNA binding"/>
    <property type="evidence" value="ECO:0007669"/>
    <property type="project" value="InterPro"/>
</dbReference>
<dbReference type="CDD" id="cd02869">
    <property type="entry name" value="PseudoU_synth_RluA_like"/>
    <property type="match status" value="1"/>
</dbReference>
<dbReference type="AlphaFoldDB" id="M4V8Q2"/>
<dbReference type="PATRIC" id="fig|1184267.3.peg.1584"/>
<dbReference type="KEGG" id="bex:A11Q_1566"/>
<organism evidence="3 4">
    <name type="scientific">Pseudobdellovibrio exovorus JSS</name>
    <dbReference type="NCBI Taxonomy" id="1184267"/>
    <lineage>
        <taxon>Bacteria</taxon>
        <taxon>Pseudomonadati</taxon>
        <taxon>Bdellovibrionota</taxon>
        <taxon>Bdellovibrionia</taxon>
        <taxon>Bdellovibrionales</taxon>
        <taxon>Pseudobdellovibrionaceae</taxon>
        <taxon>Pseudobdellovibrio</taxon>
    </lineage>
</organism>
<proteinExistence type="inferred from homology"/>
<sequence length="225" mass="25717">MIQIVFQNNSFVVCNKPAQVLSVPARDKADPRPCLGLELQKHLGQPVYPVHRLDYEVSGLILYALTSESHRESQDWFQNKLIRKKYRAETPFQNFDHWPQNVTTDRSQIIVKPGSQFLWKTKILRGKRRSFESAHGEWAETEALVHAVDEAAKKILWDLYPITGKPHQLRLELSRRGFPILGDSLYGSTYKREEAGVALAAIEINLSGVQSRYGLPEKILLNPSN</sequence>
<dbReference type="STRING" id="1184267.A11Q_1566"/>
<dbReference type="GO" id="GO:0140098">
    <property type="term" value="F:catalytic activity, acting on RNA"/>
    <property type="evidence" value="ECO:0007669"/>
    <property type="project" value="UniProtKB-ARBA"/>
</dbReference>
<dbReference type="OrthoDB" id="5289274at2"/>
<accession>M4V8Q2</accession>
<protein>
    <submittedName>
        <fullName evidence="3">Putative pseudouridine synthase</fullName>
    </submittedName>
</protein>
<dbReference type="PANTHER" id="PTHR21600:SF87">
    <property type="entry name" value="RNA PSEUDOURIDYLATE SYNTHASE DOMAIN-CONTAINING PROTEIN 1"/>
    <property type="match status" value="1"/>
</dbReference>
<gene>
    <name evidence="3" type="ORF">A11Q_1566</name>
</gene>